<dbReference type="EMBL" id="CAIIXF020000006">
    <property type="protein sequence ID" value="CAH1786033.1"/>
    <property type="molecule type" value="Genomic_DNA"/>
</dbReference>
<dbReference type="CDD" id="cd00198">
    <property type="entry name" value="vWFA"/>
    <property type="match status" value="1"/>
</dbReference>
<dbReference type="Proteomes" id="UP000749559">
    <property type="component" value="Unassembled WGS sequence"/>
</dbReference>
<dbReference type="InterPro" id="IPR036465">
    <property type="entry name" value="vWFA_dom_sf"/>
</dbReference>
<sequence length="240" mass="27344">MQIKAVLQSVILACILAELAAARKNKKNKNPKKSVQTRNFEKRDISTKQVCVDVVFVVQNSHNVETMLFGADLYIKYFSTMFDKSSGISLVTYSSAAQQVLPLMSNSEFKKVYSEAYLKSPTQTNEANTIDALEFVNRNIKDLFPKPSNGRLIILFTEGVTITSTVNNEDINEKLKAQITSLQRNKVKIAPINYDFDFDSAEFDLYESTSIKQSTVKNEFHMTEDFRVEFQDCINNEFHC</sequence>
<keyword evidence="2" id="KW-1185">Reference proteome</keyword>
<evidence type="ECO:0000313" key="1">
    <source>
        <dbReference type="EMBL" id="CAH1786033.1"/>
    </source>
</evidence>
<dbReference type="AlphaFoldDB" id="A0A8J1XWH8"/>
<gene>
    <name evidence="1" type="ORF">OFUS_LOCUS12001</name>
</gene>
<dbReference type="Pfam" id="PF00092">
    <property type="entry name" value="VWA"/>
    <property type="match status" value="1"/>
</dbReference>
<evidence type="ECO:0000313" key="2">
    <source>
        <dbReference type="Proteomes" id="UP000749559"/>
    </source>
</evidence>
<accession>A0A8J1XWH8</accession>
<reference evidence="1" key="1">
    <citation type="submission" date="2022-03" db="EMBL/GenBank/DDBJ databases">
        <authorList>
            <person name="Martin C."/>
        </authorList>
    </citation>
    <scope>NUCLEOTIDE SEQUENCE</scope>
</reference>
<dbReference type="PROSITE" id="PS50234">
    <property type="entry name" value="VWFA"/>
    <property type="match status" value="1"/>
</dbReference>
<name>A0A8J1XWH8_OWEFU</name>
<protein>
    <submittedName>
        <fullName evidence="1">Uncharacterized protein</fullName>
    </submittedName>
</protein>
<comment type="caution">
    <text evidence="1">The sequence shown here is derived from an EMBL/GenBank/DDBJ whole genome shotgun (WGS) entry which is preliminary data.</text>
</comment>
<proteinExistence type="predicted"/>
<dbReference type="SUPFAM" id="SSF53300">
    <property type="entry name" value="vWA-like"/>
    <property type="match status" value="1"/>
</dbReference>
<dbReference type="Gene3D" id="3.40.50.410">
    <property type="entry name" value="von Willebrand factor, type A domain"/>
    <property type="match status" value="1"/>
</dbReference>
<organism evidence="1 2">
    <name type="scientific">Owenia fusiformis</name>
    <name type="common">Polychaete worm</name>
    <dbReference type="NCBI Taxonomy" id="6347"/>
    <lineage>
        <taxon>Eukaryota</taxon>
        <taxon>Metazoa</taxon>
        <taxon>Spiralia</taxon>
        <taxon>Lophotrochozoa</taxon>
        <taxon>Annelida</taxon>
        <taxon>Polychaeta</taxon>
        <taxon>Sedentaria</taxon>
        <taxon>Canalipalpata</taxon>
        <taxon>Sabellida</taxon>
        <taxon>Oweniida</taxon>
        <taxon>Oweniidae</taxon>
        <taxon>Owenia</taxon>
    </lineage>
</organism>
<dbReference type="InterPro" id="IPR002035">
    <property type="entry name" value="VWF_A"/>
</dbReference>